<feature type="domain" description="VWFA" evidence="3">
    <location>
        <begin position="58"/>
        <end position="175"/>
    </location>
</feature>
<comment type="caution">
    <text evidence="4">The sequence shown here is derived from an EMBL/GenBank/DDBJ whole genome shotgun (WGS) entry which is preliminary data.</text>
</comment>
<dbReference type="InterPro" id="IPR036465">
    <property type="entry name" value="vWFA_dom_sf"/>
</dbReference>
<keyword evidence="2" id="KW-1133">Transmembrane helix</keyword>
<feature type="region of interest" description="Disordered" evidence="1">
    <location>
        <begin position="868"/>
        <end position="933"/>
    </location>
</feature>
<feature type="domain" description="VWFA" evidence="3">
    <location>
        <begin position="399"/>
        <end position="575"/>
    </location>
</feature>
<name>A0A5C5X995_9PLAN</name>
<dbReference type="SUPFAM" id="SSF52317">
    <property type="entry name" value="Class I glutamine amidotransferase-like"/>
    <property type="match status" value="1"/>
</dbReference>
<feature type="transmembrane region" description="Helical" evidence="2">
    <location>
        <begin position="31"/>
        <end position="50"/>
    </location>
</feature>
<dbReference type="RefSeq" id="WP_146501644.1">
    <property type="nucleotide sequence ID" value="NZ_SJPG01000001.1"/>
</dbReference>
<dbReference type="SUPFAM" id="SSF53300">
    <property type="entry name" value="vWA-like"/>
    <property type="match status" value="2"/>
</dbReference>
<evidence type="ECO:0000313" key="4">
    <source>
        <dbReference type="EMBL" id="TWT59510.1"/>
    </source>
</evidence>
<protein>
    <submittedName>
        <fullName evidence="4">von Willebrand factor type A domain protein</fullName>
    </submittedName>
</protein>
<dbReference type="CDD" id="cd03143">
    <property type="entry name" value="A4_beta-galactosidase_middle_domain"/>
    <property type="match status" value="1"/>
</dbReference>
<evidence type="ECO:0000313" key="5">
    <source>
        <dbReference type="Proteomes" id="UP000316095"/>
    </source>
</evidence>
<reference evidence="4 5" key="1">
    <citation type="submission" date="2019-02" db="EMBL/GenBank/DDBJ databases">
        <title>Deep-cultivation of Planctomycetes and their phenomic and genomic characterization uncovers novel biology.</title>
        <authorList>
            <person name="Wiegand S."/>
            <person name="Jogler M."/>
            <person name="Boedeker C."/>
            <person name="Pinto D."/>
            <person name="Vollmers J."/>
            <person name="Rivas-Marin E."/>
            <person name="Kohn T."/>
            <person name="Peeters S.H."/>
            <person name="Heuer A."/>
            <person name="Rast P."/>
            <person name="Oberbeckmann S."/>
            <person name="Bunk B."/>
            <person name="Jeske O."/>
            <person name="Meyerdierks A."/>
            <person name="Storesund J.E."/>
            <person name="Kallscheuer N."/>
            <person name="Luecker S."/>
            <person name="Lage O.M."/>
            <person name="Pohl T."/>
            <person name="Merkel B.J."/>
            <person name="Hornburger P."/>
            <person name="Mueller R.-W."/>
            <person name="Bruemmer F."/>
            <person name="Labrenz M."/>
            <person name="Spormann A.M."/>
            <person name="Op Den Camp H."/>
            <person name="Overmann J."/>
            <person name="Amann R."/>
            <person name="Jetten M.S.M."/>
            <person name="Mascher T."/>
            <person name="Medema M.H."/>
            <person name="Devos D.P."/>
            <person name="Kaster A.-K."/>
            <person name="Ovreas L."/>
            <person name="Rohde M."/>
            <person name="Galperin M.Y."/>
            <person name="Jogler C."/>
        </authorList>
    </citation>
    <scope>NUCLEOTIDE SEQUENCE [LARGE SCALE GENOMIC DNA]</scope>
    <source>
        <strain evidence="4 5">Pan54</strain>
    </source>
</reference>
<dbReference type="Proteomes" id="UP000316095">
    <property type="component" value="Unassembled WGS sequence"/>
</dbReference>
<dbReference type="Pfam" id="PF13519">
    <property type="entry name" value="VWA_2"/>
    <property type="match status" value="2"/>
</dbReference>
<dbReference type="PANTHER" id="PTHR37947">
    <property type="entry name" value="BLL2462 PROTEIN"/>
    <property type="match status" value="1"/>
</dbReference>
<keyword evidence="2" id="KW-0472">Membrane</keyword>
<dbReference type="OrthoDB" id="9781333at2"/>
<proteinExistence type="predicted"/>
<evidence type="ECO:0000259" key="3">
    <source>
        <dbReference type="PROSITE" id="PS50234"/>
    </source>
</evidence>
<gene>
    <name evidence="4" type="ORF">Pan54_02170</name>
</gene>
<evidence type="ECO:0000256" key="2">
    <source>
        <dbReference type="SAM" id="Phobius"/>
    </source>
</evidence>
<dbReference type="InterPro" id="IPR029062">
    <property type="entry name" value="Class_I_gatase-like"/>
</dbReference>
<evidence type="ECO:0000256" key="1">
    <source>
        <dbReference type="SAM" id="MobiDB-lite"/>
    </source>
</evidence>
<keyword evidence="5" id="KW-1185">Reference proteome</keyword>
<dbReference type="PANTHER" id="PTHR37947:SF2">
    <property type="entry name" value="VON WILLEBRAND FACTOR TYPE A"/>
    <property type="match status" value="1"/>
</dbReference>
<dbReference type="CDD" id="cd00198">
    <property type="entry name" value="vWFA"/>
    <property type="match status" value="2"/>
</dbReference>
<dbReference type="InterPro" id="IPR002035">
    <property type="entry name" value="VWF_A"/>
</dbReference>
<dbReference type="Gene3D" id="3.40.50.880">
    <property type="match status" value="2"/>
</dbReference>
<dbReference type="SMART" id="SM00327">
    <property type="entry name" value="VWA"/>
    <property type="match status" value="2"/>
</dbReference>
<dbReference type="EMBL" id="SJPG01000001">
    <property type="protein sequence ID" value="TWT59510.1"/>
    <property type="molecule type" value="Genomic_DNA"/>
</dbReference>
<accession>A0A5C5X995</accession>
<dbReference type="PROSITE" id="PS50234">
    <property type="entry name" value="VWFA"/>
    <property type="match status" value="2"/>
</dbReference>
<dbReference type="Gene3D" id="3.40.50.410">
    <property type="entry name" value="von Willebrand factor, type A domain"/>
    <property type="match status" value="1"/>
</dbReference>
<organism evidence="4 5">
    <name type="scientific">Rubinisphaera italica</name>
    <dbReference type="NCBI Taxonomy" id="2527969"/>
    <lineage>
        <taxon>Bacteria</taxon>
        <taxon>Pseudomonadati</taxon>
        <taxon>Planctomycetota</taxon>
        <taxon>Planctomycetia</taxon>
        <taxon>Planctomycetales</taxon>
        <taxon>Planctomycetaceae</taxon>
        <taxon>Rubinisphaera</taxon>
    </lineage>
</organism>
<feature type="compositionally biased region" description="Basic and acidic residues" evidence="1">
    <location>
        <begin position="892"/>
        <end position="901"/>
    </location>
</feature>
<feature type="transmembrane region" description="Helical" evidence="2">
    <location>
        <begin position="6"/>
        <end position="24"/>
    </location>
</feature>
<dbReference type="AlphaFoldDB" id="A0A5C5X995"/>
<keyword evidence="2" id="KW-0812">Transmembrane</keyword>
<sequence length="933" mass="101750">MIEFYFPELLLIAFPLAFVFWRYGRYGKATSVIRGFIAALLILAVAGPLYNLGGEGLDVIVVADRSRSMSPESQRSVVELLNNLERNRSHGDRVALITFGSTAQIERVPSANALFKEYSKPLNIDGSDLNAAVQSAVNISDDKRPTRILVLSDGEANGLDPSSAARLAREANVPIDYRLYDRLRVGDIAVESVNLPEKVSPREPFQFSVFVQADQIADGTLVIKRNGQVIATAERSFDLGRNRFLFRDIVDAPGFVNYEAELVLDGDPIIENNRGEGGLRVDAGPRLLVLNSDGQAGNLVQALRAGRIDVDVANAQEFPLSQDTLDPYRAVILENVPARDFGRKKMELLAQYVEDLGGGMLITGGQRSFGVGGYFNSPLDEILPVSMEMREEHRKNRLALAIALDRSGSMMAPVSGGKTKMDLANLGTAECIRLLSPGDSVAVIAVDSTPHRIVPLKNVDNPEAIANQVLGIESMGGGIFVYEALVAAGDELVKAEQSTKHIILFSDAADSEEPGSYKSLLKSFEGAGITVSVIGLGQTSDPDAKLLEDIAKLGSGNIMFTNDAAELPRLFTEETMSVARSSFIEKDPETQPAGIGGQQLTDSRLIGDWGSSPFPNVDGYNLSYLKPDATMGVVSQDEYAAPFSAFWYRGVGRVAALTVEVDGQFSGGLSSWEEYPDFLITHARWLLGGESPEDVFVTVDRDGQDAVATIELDPNRPNRGGNEIPEMIVVPPGDERTETFTPEFTWVGPDTLQARFRMETMGTYRTLVKTSSREFQRGPALSLPYSPEFAPRPGLPSGKKVLAELATLTGGEQRTEVLSIFDNPPRSPKKVSLVPHLLIITLVLIIMEIAGRRLALWGDLFQRSAAAEQEPVATPKYRGPQSRPQPTAKKKSVSEKPEFAKKSTKTVEPAPQETKPKVDIFAQAKERARRRRD</sequence>